<name>A0A5D3D6H1_CUCMM</name>
<feature type="region of interest" description="Disordered" evidence="1">
    <location>
        <begin position="62"/>
        <end position="85"/>
    </location>
</feature>
<protein>
    <submittedName>
        <fullName evidence="3">CACTA en-spm transposon protein</fullName>
    </submittedName>
</protein>
<evidence type="ECO:0000313" key="5">
    <source>
        <dbReference type="Proteomes" id="UP000321947"/>
    </source>
</evidence>
<dbReference type="EMBL" id="SSTD01007152">
    <property type="protein sequence ID" value="TYK19148.1"/>
    <property type="molecule type" value="Genomic_DNA"/>
</dbReference>
<evidence type="ECO:0000313" key="2">
    <source>
        <dbReference type="EMBL" id="KAA0053553.1"/>
    </source>
</evidence>
<dbReference type="AlphaFoldDB" id="A0A5D3D6H1"/>
<proteinExistence type="predicted"/>
<accession>A0A5D3D6H1</accession>
<dbReference type="Proteomes" id="UP000321947">
    <property type="component" value="Unassembled WGS sequence"/>
</dbReference>
<dbReference type="EMBL" id="SSTE01009356">
    <property type="protein sequence ID" value="KAA0053553.1"/>
    <property type="molecule type" value="Genomic_DNA"/>
</dbReference>
<comment type="caution">
    <text evidence="3">The sequence shown here is derived from an EMBL/GenBank/DDBJ whole genome shotgun (WGS) entry which is preliminary data.</text>
</comment>
<evidence type="ECO:0000256" key="1">
    <source>
        <dbReference type="SAM" id="MobiDB-lite"/>
    </source>
</evidence>
<reference evidence="4 5" key="1">
    <citation type="submission" date="2019-08" db="EMBL/GenBank/DDBJ databases">
        <title>Draft genome sequences of two oriental melons (Cucumis melo L. var makuwa).</title>
        <authorList>
            <person name="Kwon S.-Y."/>
        </authorList>
    </citation>
    <scope>NUCLEOTIDE SEQUENCE [LARGE SCALE GENOMIC DNA]</scope>
    <source>
        <strain evidence="5">cv. Chang Bougi</strain>
        <strain evidence="4">cv. SW 3</strain>
        <tissue evidence="3">Leaf</tissue>
    </source>
</reference>
<evidence type="ECO:0000313" key="3">
    <source>
        <dbReference type="EMBL" id="TYK19148.1"/>
    </source>
</evidence>
<sequence length="116" mass="13343">MGWVEMDDVENEQLNVLKIVIGHRVDEHFKNDTLHYVSFSSCFDEKDAMFLKFIQDLNNLVGGSSSMGDNSSTTKPSPTSRRHAQSRLLKLEHYVHTNRRIQMSSIFLCLISVIKQ</sequence>
<organism evidence="3 5">
    <name type="scientific">Cucumis melo var. makuwa</name>
    <name type="common">Oriental melon</name>
    <dbReference type="NCBI Taxonomy" id="1194695"/>
    <lineage>
        <taxon>Eukaryota</taxon>
        <taxon>Viridiplantae</taxon>
        <taxon>Streptophyta</taxon>
        <taxon>Embryophyta</taxon>
        <taxon>Tracheophyta</taxon>
        <taxon>Spermatophyta</taxon>
        <taxon>Magnoliopsida</taxon>
        <taxon>eudicotyledons</taxon>
        <taxon>Gunneridae</taxon>
        <taxon>Pentapetalae</taxon>
        <taxon>rosids</taxon>
        <taxon>fabids</taxon>
        <taxon>Cucurbitales</taxon>
        <taxon>Cucurbitaceae</taxon>
        <taxon>Benincaseae</taxon>
        <taxon>Cucumis</taxon>
    </lineage>
</organism>
<dbReference type="Proteomes" id="UP000321393">
    <property type="component" value="Unassembled WGS sequence"/>
</dbReference>
<gene>
    <name evidence="3" type="ORF">E5676_scaffold522G00730</name>
    <name evidence="2" type="ORF">E6C27_scaffold190G001190</name>
</gene>
<evidence type="ECO:0000313" key="4">
    <source>
        <dbReference type="Proteomes" id="UP000321393"/>
    </source>
</evidence>